<sequence>MGESDICVGNFCFFNFKEAEGVLVIGEVGSFYFGESVVDSKLG</sequence>
<dbReference type="Proteomes" id="UP000010932">
    <property type="component" value="Unassembled WGS sequence"/>
</dbReference>
<dbReference type="AlphaFoldDB" id="L7EE75"/>
<gene>
    <name evidence="1" type="ORF">O53_1180</name>
</gene>
<name>L7EE75_MICAE</name>
<reference evidence="1 2" key="1">
    <citation type="journal article" date="2013" name="Genome Announc.">
        <title>Whole-Genome Sequence of Microcystis aeruginosa TAIHU98, a Nontoxic Bloom-Forming Strain Isolated from Taihu Lake, China.</title>
        <authorList>
            <person name="Yang C."/>
            <person name="Zhang W."/>
            <person name="Ren M."/>
            <person name="Song L."/>
            <person name="Li T."/>
            <person name="Zhao J."/>
        </authorList>
    </citation>
    <scope>NUCLEOTIDE SEQUENCE [LARGE SCALE GENOMIC DNA]</scope>
    <source>
        <strain evidence="1 2">TAIHU98</strain>
    </source>
</reference>
<proteinExistence type="predicted"/>
<dbReference type="PATRIC" id="fig|1134457.3.peg.517"/>
<dbReference type="EMBL" id="ANKQ01000001">
    <property type="protein sequence ID" value="ELP56572.1"/>
    <property type="molecule type" value="Genomic_DNA"/>
</dbReference>
<protein>
    <submittedName>
        <fullName evidence="1">Uncharacterized protein</fullName>
    </submittedName>
</protein>
<comment type="caution">
    <text evidence="1">The sequence shown here is derived from an EMBL/GenBank/DDBJ whole genome shotgun (WGS) entry which is preliminary data.</text>
</comment>
<evidence type="ECO:0000313" key="2">
    <source>
        <dbReference type="Proteomes" id="UP000010932"/>
    </source>
</evidence>
<accession>L7EE75</accession>
<organism evidence="1 2">
    <name type="scientific">Microcystis aeruginosa TAIHU98</name>
    <dbReference type="NCBI Taxonomy" id="1134457"/>
    <lineage>
        <taxon>Bacteria</taxon>
        <taxon>Bacillati</taxon>
        <taxon>Cyanobacteriota</taxon>
        <taxon>Cyanophyceae</taxon>
        <taxon>Oscillatoriophycideae</taxon>
        <taxon>Chroococcales</taxon>
        <taxon>Microcystaceae</taxon>
        <taxon>Microcystis</taxon>
    </lineage>
</organism>
<evidence type="ECO:0000313" key="1">
    <source>
        <dbReference type="EMBL" id="ELP56572.1"/>
    </source>
</evidence>